<organism evidence="2">
    <name type="scientific">Percolomonas cosmopolitus</name>
    <dbReference type="NCBI Taxonomy" id="63605"/>
    <lineage>
        <taxon>Eukaryota</taxon>
        <taxon>Discoba</taxon>
        <taxon>Heterolobosea</taxon>
        <taxon>Tetramitia</taxon>
        <taxon>Eutetramitia</taxon>
        <taxon>Percolomonadidae</taxon>
        <taxon>Percolomonas</taxon>
    </lineage>
</organism>
<feature type="compositionally biased region" description="Basic residues" evidence="1">
    <location>
        <begin position="272"/>
        <end position="281"/>
    </location>
</feature>
<name>A0A7S1KVN7_9EUKA</name>
<evidence type="ECO:0000313" key="2">
    <source>
        <dbReference type="EMBL" id="CAD9085298.1"/>
    </source>
</evidence>
<gene>
    <name evidence="2" type="ORF">PCOS0759_LOCUS8552</name>
</gene>
<proteinExistence type="predicted"/>
<feature type="compositionally biased region" description="Polar residues" evidence="1">
    <location>
        <begin position="354"/>
        <end position="385"/>
    </location>
</feature>
<feature type="region of interest" description="Disordered" evidence="1">
    <location>
        <begin position="1"/>
        <end position="27"/>
    </location>
</feature>
<feature type="region of interest" description="Disordered" evidence="1">
    <location>
        <begin position="336"/>
        <end position="385"/>
    </location>
</feature>
<feature type="region of interest" description="Disordered" evidence="1">
    <location>
        <begin position="256"/>
        <end position="318"/>
    </location>
</feature>
<protein>
    <submittedName>
        <fullName evidence="2">Uncharacterized protein</fullName>
    </submittedName>
</protein>
<evidence type="ECO:0000256" key="1">
    <source>
        <dbReference type="SAM" id="MobiDB-lite"/>
    </source>
</evidence>
<dbReference type="AlphaFoldDB" id="A0A7S1KVN7"/>
<dbReference type="EMBL" id="HBGD01010405">
    <property type="protein sequence ID" value="CAD9085298.1"/>
    <property type="molecule type" value="Transcribed_RNA"/>
</dbReference>
<feature type="compositionally biased region" description="Low complexity" evidence="1">
    <location>
        <begin position="256"/>
        <end position="271"/>
    </location>
</feature>
<accession>A0A7S1KVN7</accession>
<reference evidence="2" key="1">
    <citation type="submission" date="2021-01" db="EMBL/GenBank/DDBJ databases">
        <authorList>
            <person name="Corre E."/>
            <person name="Pelletier E."/>
            <person name="Niang G."/>
            <person name="Scheremetjew M."/>
            <person name="Finn R."/>
            <person name="Kale V."/>
            <person name="Holt S."/>
            <person name="Cochrane G."/>
            <person name="Meng A."/>
            <person name="Brown T."/>
            <person name="Cohen L."/>
        </authorList>
    </citation>
    <scope>NUCLEOTIDE SEQUENCE</scope>
    <source>
        <strain evidence="2">WS</strain>
    </source>
</reference>
<feature type="compositionally biased region" description="Gly residues" evidence="1">
    <location>
        <begin position="294"/>
        <end position="303"/>
    </location>
</feature>
<sequence length="567" mass="63840">MDYYQFQQDIKSPSPKDSNVAGQSQTNNENQLIPAFSTPATNQKEAFLTSEASSSPDIIRWQRKASHVGKLPLEIFYLVFEYLLPAGEARNEATAEKDPRLVHRDTEPASHILSYISPILHLSQTCRYLYHFLWNERRNEHLFLKMLGGIVRVLRYEIGATEDGGHAAMLKGGIQEGLATGRDRVADEAPSDAEVLGRNESNLQGAPSIGLNAIRDSSTTYYLLMGPHKELCMNAKETLRKWCEHLFRKQIFGDSNQSSLHSESSSLCSSSTKRRRKKKHPVNLSLTVQRHHSGGGGGGGDGGIDSINGSPVSSVESLNNLDSPLENIIYTSSVVSDDESTLKSDDEDDRASLSVPQQRETHSTISVSSNTPIASPLPSSTSEIMSSPLPECPSCHKITPPHQMFHCMHSDCQEYNDYCQFCFQCANKLVHSAEHTERILDFRNEPYQQHHYGHEFDVLPRLDWWHSTDASITNAVHGNLSLHTSKDPHKHLFLYFIDLKERMHAVKLDRSITYPELRLLLRQMGIVQLSTDQKIGFQRGMDFLGSTERVVDELKDGEVITIFRRLR</sequence>